<evidence type="ECO:0000256" key="4">
    <source>
        <dbReference type="PROSITE-ProRule" id="PRU00335"/>
    </source>
</evidence>
<evidence type="ECO:0000313" key="7">
    <source>
        <dbReference type="Proteomes" id="UP001595476"/>
    </source>
</evidence>
<dbReference type="InterPro" id="IPR001647">
    <property type="entry name" value="HTH_TetR"/>
</dbReference>
<gene>
    <name evidence="6" type="ORF">ACFOEK_09285</name>
</gene>
<accession>A0ABV7HBG0</accession>
<evidence type="ECO:0000256" key="1">
    <source>
        <dbReference type="ARBA" id="ARBA00023015"/>
    </source>
</evidence>
<feature type="DNA-binding region" description="H-T-H motif" evidence="4">
    <location>
        <begin position="29"/>
        <end position="48"/>
    </location>
</feature>
<keyword evidence="3" id="KW-0804">Transcription</keyword>
<dbReference type="PANTHER" id="PTHR47506">
    <property type="entry name" value="TRANSCRIPTIONAL REGULATORY PROTEIN"/>
    <property type="match status" value="1"/>
</dbReference>
<dbReference type="EMBL" id="JBHRSZ010000004">
    <property type="protein sequence ID" value="MFC3151215.1"/>
    <property type="molecule type" value="Genomic_DNA"/>
</dbReference>
<dbReference type="PROSITE" id="PS50977">
    <property type="entry name" value="HTH_TETR_2"/>
    <property type="match status" value="1"/>
</dbReference>
<sequence>MARPQKFNEQQVLSKAMIYFWRHGYSASSIQELLDEMGISRGTLYNAIGDKDALFKRTLELFHSKEEQLLELTLFNDALSPGERAEKFIRLSFSEHGSLPTGCYLVNTLCEDDRVLGDVKEIVNHALQRMEDGFRSLFDAHFQDQTLARTYAALMATQVRGSRIRQREGGDNKMLVNDLLCLLETLLKAH</sequence>
<dbReference type="Gene3D" id="1.10.10.60">
    <property type="entry name" value="Homeodomain-like"/>
    <property type="match status" value="1"/>
</dbReference>
<proteinExistence type="predicted"/>
<protein>
    <submittedName>
        <fullName evidence="6">TetR/AcrR family transcriptional regulator</fullName>
    </submittedName>
</protein>
<dbReference type="RefSeq" id="WP_386719560.1">
    <property type="nucleotide sequence ID" value="NZ_JBHRSZ010000004.1"/>
</dbReference>
<dbReference type="Proteomes" id="UP001595476">
    <property type="component" value="Unassembled WGS sequence"/>
</dbReference>
<name>A0ABV7HBG0_9GAMM</name>
<evidence type="ECO:0000259" key="5">
    <source>
        <dbReference type="PROSITE" id="PS50977"/>
    </source>
</evidence>
<keyword evidence="1" id="KW-0805">Transcription regulation</keyword>
<dbReference type="PANTHER" id="PTHR47506:SF1">
    <property type="entry name" value="HTH-TYPE TRANSCRIPTIONAL REGULATOR YJDC"/>
    <property type="match status" value="1"/>
</dbReference>
<keyword evidence="2 4" id="KW-0238">DNA-binding</keyword>
<evidence type="ECO:0000313" key="6">
    <source>
        <dbReference type="EMBL" id="MFC3151215.1"/>
    </source>
</evidence>
<dbReference type="InterPro" id="IPR036271">
    <property type="entry name" value="Tet_transcr_reg_TetR-rel_C_sf"/>
</dbReference>
<dbReference type="Gene3D" id="1.10.357.10">
    <property type="entry name" value="Tetracycline Repressor, domain 2"/>
    <property type="match status" value="1"/>
</dbReference>
<keyword evidence="7" id="KW-1185">Reference proteome</keyword>
<dbReference type="SUPFAM" id="SSF48498">
    <property type="entry name" value="Tetracyclin repressor-like, C-terminal domain"/>
    <property type="match status" value="1"/>
</dbReference>
<dbReference type="SUPFAM" id="SSF46689">
    <property type="entry name" value="Homeodomain-like"/>
    <property type="match status" value="1"/>
</dbReference>
<comment type="caution">
    <text evidence="6">The sequence shown here is derived from an EMBL/GenBank/DDBJ whole genome shotgun (WGS) entry which is preliminary data.</text>
</comment>
<reference evidence="7" key="1">
    <citation type="journal article" date="2019" name="Int. J. Syst. Evol. Microbiol.">
        <title>The Global Catalogue of Microorganisms (GCM) 10K type strain sequencing project: providing services to taxonomists for standard genome sequencing and annotation.</title>
        <authorList>
            <consortium name="The Broad Institute Genomics Platform"/>
            <consortium name="The Broad Institute Genome Sequencing Center for Infectious Disease"/>
            <person name="Wu L."/>
            <person name="Ma J."/>
        </authorList>
    </citation>
    <scope>NUCLEOTIDE SEQUENCE [LARGE SCALE GENOMIC DNA]</scope>
    <source>
        <strain evidence="7">KCTC 52438</strain>
    </source>
</reference>
<dbReference type="Pfam" id="PF00440">
    <property type="entry name" value="TetR_N"/>
    <property type="match status" value="1"/>
</dbReference>
<feature type="domain" description="HTH tetR-type" evidence="5">
    <location>
        <begin position="6"/>
        <end position="66"/>
    </location>
</feature>
<evidence type="ECO:0000256" key="3">
    <source>
        <dbReference type="ARBA" id="ARBA00023163"/>
    </source>
</evidence>
<evidence type="ECO:0000256" key="2">
    <source>
        <dbReference type="ARBA" id="ARBA00023125"/>
    </source>
</evidence>
<dbReference type="InterPro" id="IPR009057">
    <property type="entry name" value="Homeodomain-like_sf"/>
</dbReference>
<organism evidence="6 7">
    <name type="scientific">Litoribrevibacter euphylliae</name>
    <dbReference type="NCBI Taxonomy" id="1834034"/>
    <lineage>
        <taxon>Bacteria</taxon>
        <taxon>Pseudomonadati</taxon>
        <taxon>Pseudomonadota</taxon>
        <taxon>Gammaproteobacteria</taxon>
        <taxon>Oceanospirillales</taxon>
        <taxon>Oceanospirillaceae</taxon>
        <taxon>Litoribrevibacter</taxon>
    </lineage>
</organism>